<feature type="compositionally biased region" description="Basic residues" evidence="14">
    <location>
        <begin position="1013"/>
        <end position="1022"/>
    </location>
</feature>
<dbReference type="SUPFAM" id="SSF52402">
    <property type="entry name" value="Adenine nucleotide alpha hydrolases-like"/>
    <property type="match status" value="1"/>
</dbReference>
<feature type="transmembrane region" description="Helical" evidence="15">
    <location>
        <begin position="230"/>
        <end position="252"/>
    </location>
</feature>
<dbReference type="Proteomes" id="UP000310158">
    <property type="component" value="Unassembled WGS sequence"/>
</dbReference>
<dbReference type="EMBL" id="SGPL01000482">
    <property type="protein sequence ID" value="THH12096.1"/>
    <property type="molecule type" value="Genomic_DNA"/>
</dbReference>
<dbReference type="InterPro" id="IPR004853">
    <property type="entry name" value="Sugar_P_trans_dom"/>
</dbReference>
<feature type="compositionally biased region" description="Polar residues" evidence="14">
    <location>
        <begin position="1872"/>
        <end position="1882"/>
    </location>
</feature>
<evidence type="ECO:0000256" key="8">
    <source>
        <dbReference type="ARBA" id="ARBA00022827"/>
    </source>
</evidence>
<evidence type="ECO:0000256" key="11">
    <source>
        <dbReference type="ARBA" id="ARBA00031871"/>
    </source>
</evidence>
<evidence type="ECO:0000256" key="10">
    <source>
        <dbReference type="ARBA" id="ARBA00031145"/>
    </source>
</evidence>
<evidence type="ECO:0000256" key="3">
    <source>
        <dbReference type="ARBA" id="ARBA00022630"/>
    </source>
</evidence>
<keyword evidence="15" id="KW-0472">Membrane</keyword>
<comment type="catalytic activity">
    <reaction evidence="12">
        <text>FMN + ATP + H(+) = FAD + diphosphate</text>
        <dbReference type="Rhea" id="RHEA:17237"/>
        <dbReference type="ChEBI" id="CHEBI:15378"/>
        <dbReference type="ChEBI" id="CHEBI:30616"/>
        <dbReference type="ChEBI" id="CHEBI:33019"/>
        <dbReference type="ChEBI" id="CHEBI:57692"/>
        <dbReference type="ChEBI" id="CHEBI:58210"/>
        <dbReference type="EC" id="2.7.7.2"/>
    </reaction>
</comment>
<feature type="region of interest" description="Disordered" evidence="14">
    <location>
        <begin position="999"/>
        <end position="1060"/>
    </location>
</feature>
<evidence type="ECO:0000313" key="17">
    <source>
        <dbReference type="EMBL" id="THH12096.1"/>
    </source>
</evidence>
<dbReference type="EC" id="2.7.7.2" evidence="2"/>
<keyword evidence="8" id="KW-0274">FAD</keyword>
<feature type="compositionally biased region" description="Basic residues" evidence="14">
    <location>
        <begin position="1848"/>
        <end position="1868"/>
    </location>
</feature>
<organism evidence="17 18">
    <name type="scientific">Bondarzewia mesenterica</name>
    <dbReference type="NCBI Taxonomy" id="1095465"/>
    <lineage>
        <taxon>Eukaryota</taxon>
        <taxon>Fungi</taxon>
        <taxon>Dikarya</taxon>
        <taxon>Basidiomycota</taxon>
        <taxon>Agaricomycotina</taxon>
        <taxon>Agaricomycetes</taxon>
        <taxon>Russulales</taxon>
        <taxon>Bondarzewiaceae</taxon>
        <taxon>Bondarzewia</taxon>
    </lineage>
</organism>
<feature type="region of interest" description="Disordered" evidence="14">
    <location>
        <begin position="1219"/>
        <end position="1276"/>
    </location>
</feature>
<evidence type="ECO:0000256" key="15">
    <source>
        <dbReference type="SAM" id="Phobius"/>
    </source>
</evidence>
<evidence type="ECO:0000259" key="16">
    <source>
        <dbReference type="PROSITE" id="PS51471"/>
    </source>
</evidence>
<dbReference type="Gene3D" id="3.50.50.60">
    <property type="entry name" value="FAD/NAD(P)-binding domain"/>
    <property type="match status" value="1"/>
</dbReference>
<dbReference type="PANTHER" id="PTHR23293">
    <property type="entry name" value="FAD SYNTHETASE-RELATED FMN ADENYLYLTRANSFERASE"/>
    <property type="match status" value="1"/>
</dbReference>
<dbReference type="InterPro" id="IPR044862">
    <property type="entry name" value="Pro_4_hyd_alph_FE2OG_OXY"/>
</dbReference>
<reference evidence="17 18" key="1">
    <citation type="submission" date="2019-02" db="EMBL/GenBank/DDBJ databases">
        <title>Genome sequencing of the rare red list fungi Bondarzewia mesenterica.</title>
        <authorList>
            <person name="Buettner E."/>
            <person name="Kellner H."/>
        </authorList>
    </citation>
    <scope>NUCLEOTIDE SEQUENCE [LARGE SCALE GENOMIC DNA]</scope>
    <source>
        <strain evidence="17 18">DSM 108281</strain>
    </source>
</reference>
<feature type="transmembrane region" description="Helical" evidence="15">
    <location>
        <begin position="188"/>
        <end position="210"/>
    </location>
</feature>
<dbReference type="PROSITE" id="PS51471">
    <property type="entry name" value="FE2OG_OXY"/>
    <property type="match status" value="1"/>
</dbReference>
<name>A0A4S4LJ70_9AGAM</name>
<evidence type="ECO:0000256" key="2">
    <source>
        <dbReference type="ARBA" id="ARBA00012393"/>
    </source>
</evidence>
<feature type="transmembrane region" description="Helical" evidence="15">
    <location>
        <begin position="131"/>
        <end position="150"/>
    </location>
</feature>
<feature type="region of interest" description="Disordered" evidence="14">
    <location>
        <begin position="627"/>
        <end position="649"/>
    </location>
</feature>
<dbReference type="InterPro" id="IPR036188">
    <property type="entry name" value="FAD/NAD-bd_sf"/>
</dbReference>
<feature type="transmembrane region" description="Helical" evidence="15">
    <location>
        <begin position="75"/>
        <end position="93"/>
    </location>
</feature>
<evidence type="ECO:0000256" key="13">
    <source>
        <dbReference type="SAM" id="Coils"/>
    </source>
</evidence>
<keyword evidence="18" id="KW-1185">Reference proteome</keyword>
<keyword evidence="13" id="KW-0175">Coiled coil</keyword>
<feature type="transmembrane region" description="Helical" evidence="15">
    <location>
        <begin position="12"/>
        <end position="31"/>
    </location>
</feature>
<keyword evidence="15" id="KW-1133">Transmembrane helix</keyword>
<keyword evidence="3" id="KW-0285">Flavoprotein</keyword>
<comment type="caution">
    <text evidence="17">The sequence shown here is derived from an EMBL/GenBank/DDBJ whole genome shotgun (WGS) entry which is preliminary data.</text>
</comment>
<accession>A0A4S4LJ70</accession>
<feature type="compositionally biased region" description="Basic and acidic residues" evidence="14">
    <location>
        <begin position="1231"/>
        <end position="1241"/>
    </location>
</feature>
<evidence type="ECO:0000313" key="18">
    <source>
        <dbReference type="Proteomes" id="UP000310158"/>
    </source>
</evidence>
<feature type="domain" description="Fe2OG dioxygenase" evidence="16">
    <location>
        <begin position="1544"/>
        <end position="1643"/>
    </location>
</feature>
<dbReference type="Pfam" id="PF13640">
    <property type="entry name" value="2OG-FeII_Oxy_3"/>
    <property type="match status" value="1"/>
</dbReference>
<feature type="transmembrane region" description="Helical" evidence="15">
    <location>
        <begin position="105"/>
        <end position="124"/>
    </location>
</feature>
<dbReference type="InterPro" id="IPR002500">
    <property type="entry name" value="PAPS_reduct_dom"/>
</dbReference>
<dbReference type="Gene3D" id="2.60.120.620">
    <property type="entry name" value="q2cbj1_9rhob like domain"/>
    <property type="match status" value="1"/>
</dbReference>
<evidence type="ECO:0000256" key="4">
    <source>
        <dbReference type="ARBA" id="ARBA00022643"/>
    </source>
</evidence>
<feature type="region of interest" description="Disordered" evidence="14">
    <location>
        <begin position="1843"/>
        <end position="1882"/>
    </location>
</feature>
<evidence type="ECO:0000256" key="12">
    <source>
        <dbReference type="ARBA" id="ARBA00049494"/>
    </source>
</evidence>
<dbReference type="PANTHER" id="PTHR23293:SF9">
    <property type="entry name" value="FAD SYNTHASE"/>
    <property type="match status" value="1"/>
</dbReference>
<proteinExistence type="predicted"/>
<dbReference type="GO" id="GO:0005524">
    <property type="term" value="F:ATP binding"/>
    <property type="evidence" value="ECO:0007669"/>
    <property type="project" value="UniProtKB-KW"/>
</dbReference>
<dbReference type="GO" id="GO:0003919">
    <property type="term" value="F:FMN adenylyltransferase activity"/>
    <property type="evidence" value="ECO:0007669"/>
    <property type="project" value="UniProtKB-EC"/>
</dbReference>
<dbReference type="InterPro" id="IPR005123">
    <property type="entry name" value="Oxoglu/Fe-dep_dioxygenase_dom"/>
</dbReference>
<evidence type="ECO:0000256" key="5">
    <source>
        <dbReference type="ARBA" id="ARBA00022679"/>
    </source>
</evidence>
<dbReference type="Gene3D" id="3.40.50.620">
    <property type="entry name" value="HUPs"/>
    <property type="match status" value="1"/>
</dbReference>
<feature type="transmembrane region" description="Helical" evidence="15">
    <location>
        <begin position="156"/>
        <end position="176"/>
    </location>
</feature>
<dbReference type="SUPFAM" id="SSF51905">
    <property type="entry name" value="FAD/NAD(P)-binding domain"/>
    <property type="match status" value="2"/>
</dbReference>
<evidence type="ECO:0000256" key="6">
    <source>
        <dbReference type="ARBA" id="ARBA00022695"/>
    </source>
</evidence>
<keyword evidence="4" id="KW-0288">FMN</keyword>
<feature type="transmembrane region" description="Helical" evidence="15">
    <location>
        <begin position="264"/>
        <end position="280"/>
    </location>
</feature>
<dbReference type="OrthoDB" id="270728at2759"/>
<dbReference type="Pfam" id="PF03151">
    <property type="entry name" value="TPT"/>
    <property type="match status" value="1"/>
</dbReference>
<dbReference type="Pfam" id="PF01507">
    <property type="entry name" value="PAPS_reduct"/>
    <property type="match status" value="1"/>
</dbReference>
<feature type="compositionally biased region" description="Polar residues" evidence="14">
    <location>
        <begin position="1263"/>
        <end position="1275"/>
    </location>
</feature>
<evidence type="ECO:0000256" key="7">
    <source>
        <dbReference type="ARBA" id="ARBA00022741"/>
    </source>
</evidence>
<protein>
    <recommendedName>
        <fullName evidence="2">FAD synthase</fullName>
        <ecNumber evidence="2">2.7.7.2</ecNumber>
    </recommendedName>
    <alternativeName>
        <fullName evidence="10">FAD pyrophosphorylase</fullName>
    </alternativeName>
    <alternativeName>
        <fullName evidence="11">FMN adenylyltransferase</fullName>
    </alternativeName>
</protein>
<keyword evidence="15" id="KW-0812">Transmembrane</keyword>
<evidence type="ECO:0000256" key="9">
    <source>
        <dbReference type="ARBA" id="ARBA00022840"/>
    </source>
</evidence>
<keyword evidence="5" id="KW-0808">Transferase</keyword>
<dbReference type="CDD" id="cd23948">
    <property type="entry name" value="FAD_synthase"/>
    <property type="match status" value="1"/>
</dbReference>
<dbReference type="GO" id="GO:0006747">
    <property type="term" value="P:FAD biosynthetic process"/>
    <property type="evidence" value="ECO:0007669"/>
    <property type="project" value="TreeGrafter"/>
</dbReference>
<evidence type="ECO:0000256" key="14">
    <source>
        <dbReference type="SAM" id="MobiDB-lite"/>
    </source>
</evidence>
<keyword evidence="6" id="KW-0548">Nucleotidyltransferase</keyword>
<comment type="pathway">
    <text evidence="1">Cofactor biosynthesis; FAD biosynthesis; FAD from FMN: step 1/1.</text>
</comment>
<gene>
    <name evidence="17" type="ORF">EW146_g7825</name>
</gene>
<feature type="coiled-coil region" evidence="13">
    <location>
        <begin position="971"/>
        <end position="998"/>
    </location>
</feature>
<sequence length="1882" mass="206738">MTQQNARPPNRVAVVGTVSFYLVAALAMVMANKWVLNVTTAPLFFLLTQIIIAVLLFLISHIIGIVKVPLHVDMALIKGLAPMIALNVIGLSSNNYTLKYVDASFYQVARGLVLPLTVFTSYIFLHARPSIHILVSCTIVTAGFFVGVFLDGTPVSTLGVMFGVASSMVTALHAVVIKRALEVVGGSALHISWYSNLLSSVVLAPCVLLVGEGDAVVQLFFGDGVGLGTFLWGSAVTGALGFLMSIASTLSIKITSPITHMISSAIRGVAASLLGMWLFHDVLSSKKIDLVAPARVIGFGDDGHSVILENGKHVDADAVVLATGYQSSWKGLFDADDLADDLGLSRRPPTDFHKWDYPSMANPPPSRPDIEQSSTQIYRGLVPAKEIDRRDFAINGGIFTSNPAYVNEASAHWISSYFLSDPFLHIPTHEAALAECNRVAAWNRQRYPGMLSWANESYSTGWPQAADDLLEDMGLRSMRSGGNWLTWPFKTVRTSELATLTEERRAKRDEDQHSAAIAQQIYALAVSDEPIAPLVKEALQVIDDALDTYGREKLSLSFNGGKDCTVLLHLYAGALARRYPSSSSQKITSLYIPLPSPFPALEAFIDDAAHAYGLDIFRCMPPAEGELPVESTDNDADEGQVEGTQTEKRSKVKVKGGEGMMKALEIYKKRFPAIEGILIGTRRGDPHGATLSFRNRTDSDWPRFERIHPIINWGYADVWSFLRQLNVPYCVLYDEGYTSLGSTYNTFRNPALRVTEHTSVHASSSDSSSLPQVSGLTILSSDPCTTCVGDCSCATSSSASSTSLAPEGLTRLASGKNTTCTMDADEAPSCSGDLPAVSNLTILSQAPEATCTGRATPPCTDRELINGGYAGRGIDFGPQEVRHKGNKVAGLVVLAADDRTTCHIAQDEHESTTVKHGVERYRPAYELTDVSTSGKSDCTHLPQKASTMDDINIQAELESFTTELTVQHAETQRLRERVAEEEAREKLLKAKLAVLQRALAEERRSPSVSATRRSSRPVKKRKIFDPSADEPVRRQRRRTGSVKLEVENTENKQSGGSAHCRKRPRLKVEVVIQRSSRYLRTKFEARPTVDNLEQAPVRIDDNAPSGASLVGASQDILDANVAMPPAVIDSEISYPTVDLDIVCAYHSTWRTLDPNDIVPVDAPAQQEVLSVPVDATPIPDHVSEQQKEASSTFMGAADGIFPDETTQQTSVSLDTAADPITSVPGHTVAPEQKEVSPEHMYVDPNDLMPGGSDPPEQGDVLPETTQAPSDAQTGAPSIAQAFDQSKSSENASLARERLNDEATIWQSLSHEDILPLFRSVHTSYADFFVMLYCPAETHRPRYRGRMVAIGKVQGMYIQKHVEWVKKPTNLKEYNHLYEDLRLISMAITPAVTHSRPLSPRSMSAVTLESATRSASPVLSREPEDEHVNVQVETLAATIEYDPPFYSGTMKVSPESFALFYGQENNAQRINLSNADEEKLVHLFDACDSATFGRNEENVFDETYRKARKMDTSNFQCAFDAERLGLVDIACGNLIFGESRLKIVKAELYKLNVYGPGSFFKPHKDTPRGEDMFGSLVVTFPTVHEGGELVLRHSEKEEVLNFAAWLKKENEPCVAYAAFFSDVEHEVLEVKSGYRVTLTYNLYLEDGPGPDPRLPFPVRALVPRSEQQFGKTLVKLLDDPTFLPEGGTLGFGLEHQYPIETPRFQGCLSASKNRFTPLLRILKGNDAMILRAFRHQSIQPFLMAVYDDDNGVKMMCHDFLYIDHGIDSDFEDTLDVMVETGAIIIDNKDAKFYRDNVPEVKETVVWVTKPTNANQRLSTYATYGNEVSQDHLYGDLCLIVRVAPPGKRNSGKRKSSNRKSGKNGSKKGARSNLVQNIRETGTG</sequence>
<keyword evidence="9" id="KW-0067">ATP-binding</keyword>
<dbReference type="InterPro" id="IPR014729">
    <property type="entry name" value="Rossmann-like_a/b/a_fold"/>
</dbReference>
<keyword evidence="7" id="KW-0547">Nucleotide-binding</keyword>
<evidence type="ECO:0000256" key="1">
    <source>
        <dbReference type="ARBA" id="ARBA00004726"/>
    </source>
</evidence>
<feature type="transmembrane region" description="Helical" evidence="15">
    <location>
        <begin position="43"/>
        <end position="63"/>
    </location>
</feature>